<reference evidence="11" key="1">
    <citation type="submission" date="2016-10" db="EMBL/GenBank/DDBJ databases">
        <authorList>
            <person name="Varghese N."/>
            <person name="Submissions S."/>
        </authorList>
    </citation>
    <scope>NUCLEOTIDE SEQUENCE [LARGE SCALE GENOMIC DNA]</scope>
    <source>
        <strain evidence="11">DSM 217</strain>
    </source>
</reference>
<feature type="signal peptide" evidence="5">
    <location>
        <begin position="1"/>
        <end position="39"/>
    </location>
</feature>
<dbReference type="Pfam" id="PF25967">
    <property type="entry name" value="RND-MFP_C"/>
    <property type="match status" value="1"/>
</dbReference>
<evidence type="ECO:0000259" key="8">
    <source>
        <dbReference type="Pfam" id="PF25944"/>
    </source>
</evidence>
<dbReference type="Pfam" id="PF25917">
    <property type="entry name" value="BSH_RND"/>
    <property type="match status" value="1"/>
</dbReference>
<proteinExistence type="inferred from homology"/>
<dbReference type="Pfam" id="PF25876">
    <property type="entry name" value="HH_MFP_RND"/>
    <property type="match status" value="1"/>
</dbReference>
<dbReference type="InterPro" id="IPR058624">
    <property type="entry name" value="MdtA-like_HH"/>
</dbReference>
<dbReference type="InterPro" id="IPR006143">
    <property type="entry name" value="RND_pump_MFP"/>
</dbReference>
<dbReference type="FunFam" id="2.40.420.20:FF:000001">
    <property type="entry name" value="Efflux RND transporter periplasmic adaptor subunit"/>
    <property type="match status" value="1"/>
</dbReference>
<dbReference type="GO" id="GO:0005886">
    <property type="term" value="C:plasma membrane"/>
    <property type="evidence" value="ECO:0007669"/>
    <property type="project" value="UniProtKB-SubCell"/>
</dbReference>
<gene>
    <name evidence="10" type="ORF">SAMN05421783_101311</name>
</gene>
<dbReference type="Proteomes" id="UP000198816">
    <property type="component" value="Unassembled WGS sequence"/>
</dbReference>
<evidence type="ECO:0000313" key="10">
    <source>
        <dbReference type="EMBL" id="SDW07517.1"/>
    </source>
</evidence>
<dbReference type="EMBL" id="FNNZ01000001">
    <property type="protein sequence ID" value="SDW07517.1"/>
    <property type="molecule type" value="Genomic_DNA"/>
</dbReference>
<dbReference type="Gene3D" id="1.10.287.470">
    <property type="entry name" value="Helix hairpin bin"/>
    <property type="match status" value="1"/>
</dbReference>
<keyword evidence="11" id="KW-1185">Reference proteome</keyword>
<evidence type="ECO:0000313" key="11">
    <source>
        <dbReference type="Proteomes" id="UP000198816"/>
    </source>
</evidence>
<organism evidence="10 11">
    <name type="scientific">Thiocapsa roseopersicina</name>
    <dbReference type="NCBI Taxonomy" id="1058"/>
    <lineage>
        <taxon>Bacteria</taxon>
        <taxon>Pseudomonadati</taxon>
        <taxon>Pseudomonadota</taxon>
        <taxon>Gammaproteobacteria</taxon>
        <taxon>Chromatiales</taxon>
        <taxon>Chromatiaceae</taxon>
        <taxon>Thiocapsa</taxon>
    </lineage>
</organism>
<evidence type="ECO:0000259" key="7">
    <source>
        <dbReference type="Pfam" id="PF25917"/>
    </source>
</evidence>
<evidence type="ECO:0000259" key="6">
    <source>
        <dbReference type="Pfam" id="PF25876"/>
    </source>
</evidence>
<protein>
    <submittedName>
        <fullName evidence="10">Membrane fusion protein, multidrug efflux system</fullName>
    </submittedName>
</protein>
<accession>A0A1H2QJX4</accession>
<evidence type="ECO:0000256" key="3">
    <source>
        <dbReference type="SAM" id="Coils"/>
    </source>
</evidence>
<dbReference type="Gene3D" id="2.40.420.20">
    <property type="match status" value="1"/>
</dbReference>
<dbReference type="InterPro" id="IPR058626">
    <property type="entry name" value="MdtA-like_b-barrel"/>
</dbReference>
<comment type="subcellular location">
    <subcellularLocation>
        <location evidence="1">Cell inner membrane</location>
        <topology evidence="1">Lipid-anchor</topology>
    </subcellularLocation>
</comment>
<dbReference type="InterPro" id="IPR058625">
    <property type="entry name" value="MdtA-like_BSH"/>
</dbReference>
<feature type="domain" description="Multidrug resistance protein MdtA-like beta-barrel" evidence="8">
    <location>
        <begin position="240"/>
        <end position="326"/>
    </location>
</feature>
<feature type="chain" id="PRO_5011524348" evidence="5">
    <location>
        <begin position="40"/>
        <end position="470"/>
    </location>
</feature>
<feature type="coiled-coil region" evidence="3">
    <location>
        <begin position="121"/>
        <end position="148"/>
    </location>
</feature>
<sequence length="470" mass="49121">MTTTHSRTPGRRTGSWLDSARPPLTAALLTLTVGSPVHAADKPAAGADETPPPPAVVVAAVETQLVDHHGRFIGTIQAIQQVSVQARVEGFLDEVAFDQGSLIKTGQLLYQIEQAPFQAQLDAANAELASAVAEVAKSEADLLDAQAQFDRFSALVKKGDTSQSEFDRSRAQRDMAKANVDKAKAAVLQAQADIKTAQINLGYTTIASPIDGRIGATNYTIGNLVGPNSKVLSTVVQLDPIRAVFSIPSADFVRVTEAAGTPGENFQNYVPELILPTGATYAQPGKIAFVDNQINASTGSIAIYADFPNPEGVLLPGQFITALIHTAEQKRQPVIPAGAVIQTKDGKQVYVVGPDNRVALRSIKTGSQMGTDFVVDSGLKEGEIVVVSGIQKIKPGMVVTPTQAAAPEEAEDTKADGTSDAPSEKTPPAPASETGAAKSETTGPATTDPETTEKDTADQTTPQTAPKPGS</sequence>
<dbReference type="STRING" id="1058.SAMN05421783_101311"/>
<feature type="domain" description="Multidrug resistance protein MdtA-like alpha-helical hairpin" evidence="6">
    <location>
        <begin position="128"/>
        <end position="204"/>
    </location>
</feature>
<feature type="domain" description="Multidrug resistance protein MdtA-like C-terminal permuted SH3" evidence="9">
    <location>
        <begin position="334"/>
        <end position="392"/>
    </location>
</feature>
<comment type="similarity">
    <text evidence="2">Belongs to the membrane fusion protein (MFP) (TC 8.A.1) family.</text>
</comment>
<dbReference type="GO" id="GO:0046677">
    <property type="term" value="P:response to antibiotic"/>
    <property type="evidence" value="ECO:0007669"/>
    <property type="project" value="TreeGrafter"/>
</dbReference>
<dbReference type="PANTHER" id="PTHR30158">
    <property type="entry name" value="ACRA/E-RELATED COMPONENT OF DRUG EFFLUX TRANSPORTER"/>
    <property type="match status" value="1"/>
</dbReference>
<keyword evidence="5" id="KW-0732">Signal</keyword>
<dbReference type="Gene3D" id="2.40.30.170">
    <property type="match status" value="1"/>
</dbReference>
<dbReference type="Gene3D" id="2.40.50.100">
    <property type="match status" value="1"/>
</dbReference>
<dbReference type="AlphaFoldDB" id="A0A1H2QJX4"/>
<evidence type="ECO:0000256" key="5">
    <source>
        <dbReference type="SAM" id="SignalP"/>
    </source>
</evidence>
<evidence type="ECO:0000256" key="2">
    <source>
        <dbReference type="ARBA" id="ARBA00009477"/>
    </source>
</evidence>
<feature type="region of interest" description="Disordered" evidence="4">
    <location>
        <begin position="401"/>
        <end position="470"/>
    </location>
</feature>
<evidence type="ECO:0000259" key="9">
    <source>
        <dbReference type="Pfam" id="PF25967"/>
    </source>
</evidence>
<feature type="coiled-coil region" evidence="3">
    <location>
        <begin position="173"/>
        <end position="200"/>
    </location>
</feature>
<evidence type="ECO:0000256" key="1">
    <source>
        <dbReference type="ARBA" id="ARBA00004519"/>
    </source>
</evidence>
<dbReference type="RefSeq" id="WP_175534445.1">
    <property type="nucleotide sequence ID" value="NZ_FNNZ01000001.1"/>
</dbReference>
<dbReference type="Pfam" id="PF25944">
    <property type="entry name" value="Beta-barrel_RND"/>
    <property type="match status" value="1"/>
</dbReference>
<dbReference type="GO" id="GO:0022857">
    <property type="term" value="F:transmembrane transporter activity"/>
    <property type="evidence" value="ECO:0007669"/>
    <property type="project" value="InterPro"/>
</dbReference>
<evidence type="ECO:0000256" key="4">
    <source>
        <dbReference type="SAM" id="MobiDB-lite"/>
    </source>
</evidence>
<name>A0A1H2QJX4_THIRO</name>
<dbReference type="NCBIfam" id="TIGR01730">
    <property type="entry name" value="RND_mfp"/>
    <property type="match status" value="1"/>
</dbReference>
<dbReference type="InterPro" id="IPR058627">
    <property type="entry name" value="MdtA-like_C"/>
</dbReference>
<dbReference type="SUPFAM" id="SSF111369">
    <property type="entry name" value="HlyD-like secretion proteins"/>
    <property type="match status" value="1"/>
</dbReference>
<keyword evidence="3" id="KW-0175">Coiled coil</keyword>
<feature type="domain" description="Multidrug resistance protein MdtA-like barrel-sandwich hybrid" evidence="7">
    <location>
        <begin position="81"/>
        <end position="229"/>
    </location>
</feature>
<feature type="compositionally biased region" description="Low complexity" evidence="4">
    <location>
        <begin position="440"/>
        <end position="449"/>
    </location>
</feature>